<comment type="caution">
    <text evidence="1">The sequence shown here is derived from an EMBL/GenBank/DDBJ whole genome shotgun (WGS) entry which is preliminary data.</text>
</comment>
<protein>
    <submittedName>
        <fullName evidence="1">Uncharacterized protein</fullName>
    </submittedName>
</protein>
<dbReference type="AlphaFoldDB" id="A0AAE4BMP2"/>
<sequence>MTNLTSSHELTTLDLASFADDNRSGPRMPEFAARLVAIGDQLSRTTHPDWDGDQVLGFTLGVLLATHPDPLVAAVCRQGAVQLAGVLGLMCNRMRVSAHYPDGFPAGFSVTAVTGEAYTMSSPFTNERFGEWLLHAVRVLAGNQSDAMLWMSDADLERHRAEPFWALRRGAGGGPFLPDVFLDLGRYVLEGGDTPAVPDVLR</sequence>
<reference evidence="1" key="1">
    <citation type="submission" date="2023-07" db="EMBL/GenBank/DDBJ databases">
        <title>Sorghum-associated microbial communities from plants grown in Nebraska, USA.</title>
        <authorList>
            <person name="Schachtman D."/>
        </authorList>
    </citation>
    <scope>NUCLEOTIDE SEQUENCE</scope>
    <source>
        <strain evidence="1">BE330</strain>
    </source>
</reference>
<dbReference type="EMBL" id="JAVDQK010000005">
    <property type="protein sequence ID" value="MDR6218692.1"/>
    <property type="molecule type" value="Genomic_DNA"/>
</dbReference>
<organism evidence="1 2">
    <name type="scientific">Deinococcus soli</name>
    <name type="common">ex Cha et al. 2016</name>
    <dbReference type="NCBI Taxonomy" id="1309411"/>
    <lineage>
        <taxon>Bacteria</taxon>
        <taxon>Thermotogati</taxon>
        <taxon>Deinococcota</taxon>
        <taxon>Deinococci</taxon>
        <taxon>Deinococcales</taxon>
        <taxon>Deinococcaceae</taxon>
        <taxon>Deinococcus</taxon>
    </lineage>
</organism>
<name>A0AAE4BMP2_9DEIO</name>
<proteinExistence type="predicted"/>
<evidence type="ECO:0000313" key="2">
    <source>
        <dbReference type="Proteomes" id="UP001185331"/>
    </source>
</evidence>
<dbReference type="RefSeq" id="WP_309853198.1">
    <property type="nucleotide sequence ID" value="NZ_JAVDQJ010000004.1"/>
</dbReference>
<gene>
    <name evidence="1" type="ORF">J2Y00_002289</name>
</gene>
<dbReference type="Proteomes" id="UP001185331">
    <property type="component" value="Unassembled WGS sequence"/>
</dbReference>
<accession>A0AAE4BMP2</accession>
<evidence type="ECO:0000313" key="1">
    <source>
        <dbReference type="EMBL" id="MDR6218692.1"/>
    </source>
</evidence>